<organism evidence="1 2">
    <name type="scientific">Actomonas aquatica</name>
    <dbReference type="NCBI Taxonomy" id="2866162"/>
    <lineage>
        <taxon>Bacteria</taxon>
        <taxon>Pseudomonadati</taxon>
        <taxon>Verrucomicrobiota</taxon>
        <taxon>Opitutia</taxon>
        <taxon>Opitutales</taxon>
        <taxon>Opitutaceae</taxon>
        <taxon>Actomonas</taxon>
    </lineage>
</organism>
<sequence length="258" mass="27662">MGNKAASCWGALAVLTIGLTGCATQGPTHLYLAGPAGGAIVDRDLEGGRHDVLEGFLQSDERVIGLGYEYNTDYIWLRLAPGDELLTIKRSERKEWYRYELPAAFGTEGAASLDLAVRAFNRMVYAAMPEPGLVGKVTRYGDVLDGVRPGDTTRPIGGLAWDQVNDRLLVLYADDGSVVAYADEVTPVATVRFDRVVTATSLAYDSNRQRYYVPLPAAAGAGIGEFDAEGRFLGPVALPAESTGRAIDAGQRSAVRVF</sequence>
<dbReference type="RefSeq" id="WP_221030439.1">
    <property type="nucleotide sequence ID" value="NZ_CP139781.1"/>
</dbReference>
<proteinExistence type="predicted"/>
<evidence type="ECO:0000313" key="1">
    <source>
        <dbReference type="EMBL" id="WRQ87397.1"/>
    </source>
</evidence>
<name>A0ABZ1C7U0_9BACT</name>
<dbReference type="EMBL" id="CP139781">
    <property type="protein sequence ID" value="WRQ87397.1"/>
    <property type="molecule type" value="Genomic_DNA"/>
</dbReference>
<dbReference type="PROSITE" id="PS51257">
    <property type="entry name" value="PROKAR_LIPOPROTEIN"/>
    <property type="match status" value="1"/>
</dbReference>
<evidence type="ECO:0000313" key="2">
    <source>
        <dbReference type="Proteomes" id="UP000738431"/>
    </source>
</evidence>
<reference evidence="1 2" key="1">
    <citation type="submission" date="2023-12" db="EMBL/GenBank/DDBJ databases">
        <title>Description of an unclassified Opitutus bacterium of Verrucomicrobiota.</title>
        <authorList>
            <person name="Zhang D.-F."/>
        </authorList>
    </citation>
    <scope>NUCLEOTIDE SEQUENCE [LARGE SCALE GENOMIC DNA]</scope>
    <source>
        <strain evidence="1 2">WL0086</strain>
    </source>
</reference>
<evidence type="ECO:0008006" key="3">
    <source>
        <dbReference type="Google" id="ProtNLM"/>
    </source>
</evidence>
<protein>
    <recommendedName>
        <fullName evidence="3">Lipoprotein</fullName>
    </recommendedName>
</protein>
<accession>A0ABZ1C7U0</accession>
<gene>
    <name evidence="1" type="ORF">K1X11_021500</name>
</gene>
<dbReference type="SUPFAM" id="SSF101898">
    <property type="entry name" value="NHL repeat"/>
    <property type="match status" value="1"/>
</dbReference>
<keyword evidence="2" id="KW-1185">Reference proteome</keyword>
<dbReference type="Proteomes" id="UP000738431">
    <property type="component" value="Chromosome"/>
</dbReference>